<keyword evidence="11" id="KW-0066">ATP synthesis</keyword>
<dbReference type="InterPro" id="IPR036121">
    <property type="entry name" value="ATPase_F1/V1/A1_a/bsu_N_sf"/>
</dbReference>
<comment type="subunit">
    <text evidence="12">F-type ATPases have 2 components, CF(1) - the catalytic core - and CF(0) - the membrane proton channel. CF(1) has five subunits: alpha(3), beta(3), gamma(1), delta(1), epsilon(1). CF(0) has four main subunits: a(1), b(1), b'(1) and c(9-12).</text>
</comment>
<dbReference type="GO" id="GO:0045259">
    <property type="term" value="C:proton-transporting ATP synthase complex"/>
    <property type="evidence" value="ECO:0007669"/>
    <property type="project" value="UniProtKB-KW"/>
</dbReference>
<dbReference type="SUPFAM" id="SSF50615">
    <property type="entry name" value="N-terminal domain of alpha and beta subunits of F1 ATP synthase"/>
    <property type="match status" value="1"/>
</dbReference>
<dbReference type="Gene3D" id="1.20.150.20">
    <property type="entry name" value="ATP synthase alpha/beta chain, C-terminal domain"/>
    <property type="match status" value="1"/>
</dbReference>
<keyword evidence="6" id="KW-0067">ATP-binding</keyword>
<name>A0A1F7YLB5_9BACT</name>
<dbReference type="Pfam" id="PF00306">
    <property type="entry name" value="ATP-synt_ab_C"/>
    <property type="match status" value="1"/>
</dbReference>
<dbReference type="Proteomes" id="UP000177263">
    <property type="component" value="Unassembled WGS sequence"/>
</dbReference>
<protein>
    <recommendedName>
        <fullName evidence="17">ATPase F1/V1/A1 complex alpha/beta subunit nucleotide-binding domain-containing protein</fullName>
    </recommendedName>
</protein>
<dbReference type="STRING" id="1802500.A2801_03085"/>
<dbReference type="Gene3D" id="3.40.50.300">
    <property type="entry name" value="P-loop containing nucleotide triphosphate hydrolases"/>
    <property type="match status" value="1"/>
</dbReference>
<dbReference type="EMBL" id="MGGM01000035">
    <property type="protein sequence ID" value="OGM28144.1"/>
    <property type="molecule type" value="Genomic_DNA"/>
</dbReference>
<keyword evidence="8" id="KW-0406">Ion transport</keyword>
<evidence type="ECO:0000256" key="8">
    <source>
        <dbReference type="ARBA" id="ARBA00023065"/>
    </source>
</evidence>
<evidence type="ECO:0000313" key="15">
    <source>
        <dbReference type="EMBL" id="OGM28144.1"/>
    </source>
</evidence>
<sequence length="480" mass="52863">MDFKFYLDKVGEIGYIAEITHSIVYVSGIPHVRPTELVMFESGEIGQVLSLGKELAEVLVLTATSLRVGTRVARTGESFTVPLSTSLLGRTINPLGNILGSAQTLAGDVERRPIDTTPMGIVGREDVKESFETGVTIVDLIVPLGKGQRELIIGDRKTGKTAFLMQVLQNQASRGVVCIYAAIAKRQLEIKKFIDLINGKGISKSIITVVSGSGDPAGLIYLTPYTAMTVAEYFRDQGKDVLIILDDLTAHAKYYREITLLARRFPGRSSYPGDIFYTHSRLMERAGNFDKGSITCLPVAESVLGDLSGYIQTNIMAMTDGHIFLDVDLFNQGRRPAVNPFLSVTRVGLQAQSPLIRDLNRQLTAFLTKLERMRQFMHFGAEVSKSVQETLQLGTKINAFFNQQPNTTVPVNIGIYILGVLWSGAWNEIGVKDVREKSEQIISSYMKDPSFREKVDTIIMASPSFKALVESIEKAEAVAK</sequence>
<evidence type="ECO:0000259" key="13">
    <source>
        <dbReference type="Pfam" id="PF00006"/>
    </source>
</evidence>
<comment type="similarity">
    <text evidence="2">Belongs to the ATPase alpha/beta chains family.</text>
</comment>
<evidence type="ECO:0000256" key="7">
    <source>
        <dbReference type="ARBA" id="ARBA00022967"/>
    </source>
</evidence>
<proteinExistence type="inferred from homology"/>
<evidence type="ECO:0000256" key="9">
    <source>
        <dbReference type="ARBA" id="ARBA00023136"/>
    </source>
</evidence>
<dbReference type="Pfam" id="PF00006">
    <property type="entry name" value="ATP-synt_ab"/>
    <property type="match status" value="1"/>
</dbReference>
<dbReference type="SUPFAM" id="SSF47917">
    <property type="entry name" value="C-terminal domain of alpha and beta subunits of F1 ATP synthase"/>
    <property type="match status" value="1"/>
</dbReference>
<keyword evidence="3" id="KW-0813">Transport</keyword>
<evidence type="ECO:0000256" key="3">
    <source>
        <dbReference type="ARBA" id="ARBA00022448"/>
    </source>
</evidence>
<organism evidence="15 16">
    <name type="scientific">Candidatus Woesebacteria bacterium RIFCSPHIGHO2_01_FULL_41_10</name>
    <dbReference type="NCBI Taxonomy" id="1802500"/>
    <lineage>
        <taxon>Bacteria</taxon>
        <taxon>Candidatus Woeseibacteriota</taxon>
    </lineage>
</organism>
<dbReference type="FunFam" id="3.40.50.300:FF:002432">
    <property type="entry name" value="ATP synthase subunit alpha, mitochondrial"/>
    <property type="match status" value="1"/>
</dbReference>
<dbReference type="SUPFAM" id="SSF52540">
    <property type="entry name" value="P-loop containing nucleoside triphosphate hydrolases"/>
    <property type="match status" value="1"/>
</dbReference>
<evidence type="ECO:0000256" key="1">
    <source>
        <dbReference type="ARBA" id="ARBA00004370"/>
    </source>
</evidence>
<keyword evidence="7" id="KW-1278">Translocase</keyword>
<dbReference type="InterPro" id="IPR005294">
    <property type="entry name" value="ATP_synth_F1_asu"/>
</dbReference>
<comment type="subcellular location">
    <subcellularLocation>
        <location evidence="1">Membrane</location>
    </subcellularLocation>
</comment>
<dbReference type="InterPro" id="IPR027417">
    <property type="entry name" value="P-loop_NTPase"/>
</dbReference>
<evidence type="ECO:0000256" key="10">
    <source>
        <dbReference type="ARBA" id="ARBA00023196"/>
    </source>
</evidence>
<dbReference type="InterPro" id="IPR000194">
    <property type="entry name" value="ATPase_F1/V1/A1_a/bsu_nucl-bd"/>
</dbReference>
<gene>
    <name evidence="15" type="ORF">A2801_03085</name>
</gene>
<dbReference type="PANTHER" id="PTHR48082:SF2">
    <property type="entry name" value="ATP SYNTHASE SUBUNIT ALPHA, MITOCHONDRIAL"/>
    <property type="match status" value="1"/>
</dbReference>
<evidence type="ECO:0000256" key="12">
    <source>
        <dbReference type="ARBA" id="ARBA00026013"/>
    </source>
</evidence>
<evidence type="ECO:0000259" key="14">
    <source>
        <dbReference type="Pfam" id="PF00306"/>
    </source>
</evidence>
<dbReference type="InterPro" id="IPR000793">
    <property type="entry name" value="ATP_synth_asu_C"/>
</dbReference>
<evidence type="ECO:0000313" key="16">
    <source>
        <dbReference type="Proteomes" id="UP000177263"/>
    </source>
</evidence>
<evidence type="ECO:0008006" key="17">
    <source>
        <dbReference type="Google" id="ProtNLM"/>
    </source>
</evidence>
<comment type="caution">
    <text evidence="15">The sequence shown here is derived from an EMBL/GenBank/DDBJ whole genome shotgun (WGS) entry which is preliminary data.</text>
</comment>
<evidence type="ECO:0000256" key="2">
    <source>
        <dbReference type="ARBA" id="ARBA00008936"/>
    </source>
</evidence>
<dbReference type="GO" id="GO:0046933">
    <property type="term" value="F:proton-transporting ATP synthase activity, rotational mechanism"/>
    <property type="evidence" value="ECO:0007669"/>
    <property type="project" value="InterPro"/>
</dbReference>
<keyword evidence="5" id="KW-0375">Hydrogen ion transport</keyword>
<feature type="domain" description="ATP synthase alpha subunit C-terminal" evidence="14">
    <location>
        <begin position="352"/>
        <end position="448"/>
    </location>
</feature>
<evidence type="ECO:0000256" key="4">
    <source>
        <dbReference type="ARBA" id="ARBA00022741"/>
    </source>
</evidence>
<dbReference type="GO" id="GO:0043531">
    <property type="term" value="F:ADP binding"/>
    <property type="evidence" value="ECO:0007669"/>
    <property type="project" value="TreeGrafter"/>
</dbReference>
<evidence type="ECO:0000256" key="5">
    <source>
        <dbReference type="ARBA" id="ARBA00022781"/>
    </source>
</evidence>
<keyword evidence="4" id="KW-0547">Nucleotide-binding</keyword>
<keyword evidence="9" id="KW-0472">Membrane</keyword>
<dbReference type="InterPro" id="IPR023366">
    <property type="entry name" value="ATP_synth_asu-like_sf"/>
</dbReference>
<dbReference type="AlphaFoldDB" id="A0A1F7YLB5"/>
<keyword evidence="10" id="KW-0139">CF(1)</keyword>
<dbReference type="InterPro" id="IPR038376">
    <property type="entry name" value="ATP_synth_asu_C_sf"/>
</dbReference>
<dbReference type="PANTHER" id="PTHR48082">
    <property type="entry name" value="ATP SYNTHASE SUBUNIT ALPHA, MITOCHONDRIAL"/>
    <property type="match status" value="1"/>
</dbReference>
<evidence type="ECO:0000256" key="11">
    <source>
        <dbReference type="ARBA" id="ARBA00023310"/>
    </source>
</evidence>
<evidence type="ECO:0000256" key="6">
    <source>
        <dbReference type="ARBA" id="ARBA00022840"/>
    </source>
</evidence>
<dbReference type="GO" id="GO:0005524">
    <property type="term" value="F:ATP binding"/>
    <property type="evidence" value="ECO:0007669"/>
    <property type="project" value="UniProtKB-KW"/>
</dbReference>
<dbReference type="Gene3D" id="2.40.30.20">
    <property type="match status" value="1"/>
</dbReference>
<feature type="domain" description="ATPase F1/V1/A1 complex alpha/beta subunit nucleotide-binding" evidence="13">
    <location>
        <begin position="134"/>
        <end position="344"/>
    </location>
</feature>
<accession>A0A1F7YLB5</accession>
<reference evidence="15 16" key="1">
    <citation type="journal article" date="2016" name="Nat. Commun.">
        <title>Thousands of microbial genomes shed light on interconnected biogeochemical processes in an aquifer system.</title>
        <authorList>
            <person name="Anantharaman K."/>
            <person name="Brown C.T."/>
            <person name="Hug L.A."/>
            <person name="Sharon I."/>
            <person name="Castelle C.J."/>
            <person name="Probst A.J."/>
            <person name="Thomas B.C."/>
            <person name="Singh A."/>
            <person name="Wilkins M.J."/>
            <person name="Karaoz U."/>
            <person name="Brodie E.L."/>
            <person name="Williams K.H."/>
            <person name="Hubbard S.S."/>
            <person name="Banfield J.F."/>
        </authorList>
    </citation>
    <scope>NUCLEOTIDE SEQUENCE [LARGE SCALE GENOMIC DNA]</scope>
</reference>